<keyword evidence="3" id="KW-1185">Reference proteome</keyword>
<proteinExistence type="predicted"/>
<organism evidence="2 3">
    <name type="scientific">Hyaloscypha hepaticicola</name>
    <dbReference type="NCBI Taxonomy" id="2082293"/>
    <lineage>
        <taxon>Eukaryota</taxon>
        <taxon>Fungi</taxon>
        <taxon>Dikarya</taxon>
        <taxon>Ascomycota</taxon>
        <taxon>Pezizomycotina</taxon>
        <taxon>Leotiomycetes</taxon>
        <taxon>Helotiales</taxon>
        <taxon>Hyaloscyphaceae</taxon>
        <taxon>Hyaloscypha</taxon>
    </lineage>
</organism>
<gene>
    <name evidence="2" type="ORF">NA56DRAFT_711141</name>
</gene>
<dbReference type="EMBL" id="KZ613523">
    <property type="protein sequence ID" value="PMD14318.1"/>
    <property type="molecule type" value="Genomic_DNA"/>
</dbReference>
<feature type="compositionally biased region" description="Acidic residues" evidence="1">
    <location>
        <begin position="694"/>
        <end position="704"/>
    </location>
</feature>
<feature type="region of interest" description="Disordered" evidence="1">
    <location>
        <begin position="681"/>
        <end position="714"/>
    </location>
</feature>
<feature type="compositionally biased region" description="Basic and acidic residues" evidence="1">
    <location>
        <begin position="681"/>
        <end position="692"/>
    </location>
</feature>
<feature type="region of interest" description="Disordered" evidence="1">
    <location>
        <begin position="520"/>
        <end position="669"/>
    </location>
</feature>
<feature type="compositionally biased region" description="Basic and acidic residues" evidence="1">
    <location>
        <begin position="72"/>
        <end position="84"/>
    </location>
</feature>
<feature type="region of interest" description="Disordered" evidence="1">
    <location>
        <begin position="64"/>
        <end position="84"/>
    </location>
</feature>
<reference evidence="2 3" key="1">
    <citation type="submission" date="2016-05" db="EMBL/GenBank/DDBJ databases">
        <title>A degradative enzymes factory behind the ericoid mycorrhizal symbiosis.</title>
        <authorList>
            <consortium name="DOE Joint Genome Institute"/>
            <person name="Martino E."/>
            <person name="Morin E."/>
            <person name="Grelet G."/>
            <person name="Kuo A."/>
            <person name="Kohler A."/>
            <person name="Daghino S."/>
            <person name="Barry K."/>
            <person name="Choi C."/>
            <person name="Cichocki N."/>
            <person name="Clum A."/>
            <person name="Copeland A."/>
            <person name="Hainaut M."/>
            <person name="Haridas S."/>
            <person name="Labutti K."/>
            <person name="Lindquist E."/>
            <person name="Lipzen A."/>
            <person name="Khouja H.-R."/>
            <person name="Murat C."/>
            <person name="Ohm R."/>
            <person name="Olson A."/>
            <person name="Spatafora J."/>
            <person name="Veneault-Fourrey C."/>
            <person name="Henrissat B."/>
            <person name="Grigoriev I."/>
            <person name="Martin F."/>
            <person name="Perotto S."/>
        </authorList>
    </citation>
    <scope>NUCLEOTIDE SEQUENCE [LARGE SCALE GENOMIC DNA]</scope>
    <source>
        <strain evidence="2 3">UAMH 7357</strain>
    </source>
</reference>
<dbReference type="Proteomes" id="UP000235672">
    <property type="component" value="Unassembled WGS sequence"/>
</dbReference>
<feature type="region of interest" description="Disordered" evidence="1">
    <location>
        <begin position="1"/>
        <end position="41"/>
    </location>
</feature>
<evidence type="ECO:0000313" key="2">
    <source>
        <dbReference type="EMBL" id="PMD14318.1"/>
    </source>
</evidence>
<dbReference type="OrthoDB" id="10583036at2759"/>
<accession>A0A2J6PJT8</accession>
<evidence type="ECO:0000313" key="3">
    <source>
        <dbReference type="Proteomes" id="UP000235672"/>
    </source>
</evidence>
<sequence length="714" mass="81150">MPLRGKTAQIKAELDSPQGSKHQTPDPPSEPQELVKATYPDPEILKIRAGLGIIRSRNTPEDRYISGSFQDLPRDPETEDDRSIWGESDGYMAKMPLYRGHEQAFILYYRSDQDKHSLPPFNKYPICMDSDVGLPFYKVKDEINWIPVNVRPDCATLGFAYLDLPHMDLSQLFPADIAADQIPFSDRLCWCTTCRPRALYKDFPLGNGKWGYDNRIAYILTKENEVIFLGGDGFDPTQISERDWANFHHRFINISDRDRKALKPVLQEEVESKRRASRNPLQPPGAMSTFDTAYRYIFDQIQRYRNSQTTFTEEDFDTVMNWIPTRGYKLTQPSFDLFQHAALSGSMYTAGFKALSARAASQYEVQGNIIRGLDEGINSVARAHSAHPENIEEFLADLGPHLRRIHNDLVGQFSVEQNLMATLQKVLDQIPEPLKILGGIPKLVFNDRDYGLATQVGRMITNIAPLKQDHHWALRQNWTVEVDTNLQGWHTEPEGLGSYEPFQFPNRSDSILRERLLGPTVTHQPVDSQKPKTPAQTSPQQELDEFTEGRQSILGKRKVSWDHDGSDASQTPTKKSTRRQVRPIIKSKAEPLKKQSARKSVYQSKNETEDSEVDPNPKPNRKTNKGDISKLPTPTVPGWKHAPKTGSSIEGKVWFYQPPESGSHINDHSLHFSEEARKLGRLIDKGTKKSEALPDQDDEAETSDTESTRTRPSM</sequence>
<evidence type="ECO:0000256" key="1">
    <source>
        <dbReference type="SAM" id="MobiDB-lite"/>
    </source>
</evidence>
<protein>
    <submittedName>
        <fullName evidence="2">Uncharacterized protein</fullName>
    </submittedName>
</protein>
<name>A0A2J6PJT8_9HELO</name>
<dbReference type="AlphaFoldDB" id="A0A2J6PJT8"/>